<organism evidence="2 3">
    <name type="scientific">Steinernema carpocapsae</name>
    <name type="common">Entomopathogenic nematode</name>
    <dbReference type="NCBI Taxonomy" id="34508"/>
    <lineage>
        <taxon>Eukaryota</taxon>
        <taxon>Metazoa</taxon>
        <taxon>Ecdysozoa</taxon>
        <taxon>Nematoda</taxon>
        <taxon>Chromadorea</taxon>
        <taxon>Rhabditida</taxon>
        <taxon>Tylenchina</taxon>
        <taxon>Panagrolaimomorpha</taxon>
        <taxon>Strongyloidoidea</taxon>
        <taxon>Steinernematidae</taxon>
        <taxon>Steinernema</taxon>
    </lineage>
</organism>
<feature type="signal peptide" evidence="1">
    <location>
        <begin position="1"/>
        <end position="23"/>
    </location>
</feature>
<dbReference type="EMBL" id="AZBU02000001">
    <property type="protein sequence ID" value="TMS34032.1"/>
    <property type="molecule type" value="Genomic_DNA"/>
</dbReference>
<gene>
    <name evidence="2" type="ORF">L596_001696</name>
</gene>
<evidence type="ECO:0000313" key="2">
    <source>
        <dbReference type="EMBL" id="TMS34032.1"/>
    </source>
</evidence>
<proteinExistence type="predicted"/>
<name>A0A4U8UM85_STECR</name>
<comment type="caution">
    <text evidence="2">The sequence shown here is derived from an EMBL/GenBank/DDBJ whole genome shotgun (WGS) entry which is preliminary data.</text>
</comment>
<accession>A0A4U8UM85</accession>
<reference evidence="2 3" key="2">
    <citation type="journal article" date="2019" name="G3 (Bethesda)">
        <title>Hybrid Assembly of the Genome of the Entomopathogenic Nematode Steinernema carpocapsae Identifies the X-Chromosome.</title>
        <authorList>
            <person name="Serra L."/>
            <person name="Macchietto M."/>
            <person name="Macias-Munoz A."/>
            <person name="McGill C.J."/>
            <person name="Rodriguez I.M."/>
            <person name="Rodriguez B."/>
            <person name="Murad R."/>
            <person name="Mortazavi A."/>
        </authorList>
    </citation>
    <scope>NUCLEOTIDE SEQUENCE [LARGE SCALE GENOMIC DNA]</scope>
    <source>
        <strain evidence="2 3">ALL</strain>
    </source>
</reference>
<evidence type="ECO:0008006" key="4">
    <source>
        <dbReference type="Google" id="ProtNLM"/>
    </source>
</evidence>
<protein>
    <recommendedName>
        <fullName evidence="4">Secreted protein</fullName>
    </recommendedName>
</protein>
<keyword evidence="1" id="KW-0732">Signal</keyword>
<feature type="chain" id="PRO_5020869158" description="Secreted protein" evidence="1">
    <location>
        <begin position="24"/>
        <end position="82"/>
    </location>
</feature>
<dbReference type="AlphaFoldDB" id="A0A4U8UM85"/>
<dbReference type="Proteomes" id="UP000298663">
    <property type="component" value="Unassembled WGS sequence"/>
</dbReference>
<evidence type="ECO:0000256" key="1">
    <source>
        <dbReference type="SAM" id="SignalP"/>
    </source>
</evidence>
<sequence length="82" mass="9205">MLTRGLRMMAHILFAMFAGSASRRQPIAPRRLSYVTGDYTKPAKLRTLLNLIRSNGNLRCRLSTGTFNSKEEEAEDSAEAED</sequence>
<keyword evidence="3" id="KW-1185">Reference proteome</keyword>
<reference evidence="2 3" key="1">
    <citation type="journal article" date="2015" name="Genome Biol.">
        <title>Comparative genomics of Steinernema reveals deeply conserved gene regulatory networks.</title>
        <authorList>
            <person name="Dillman A.R."/>
            <person name="Macchietto M."/>
            <person name="Porter C.F."/>
            <person name="Rogers A."/>
            <person name="Williams B."/>
            <person name="Antoshechkin I."/>
            <person name="Lee M.M."/>
            <person name="Goodwin Z."/>
            <person name="Lu X."/>
            <person name="Lewis E.E."/>
            <person name="Goodrich-Blair H."/>
            <person name="Stock S.P."/>
            <person name="Adams B.J."/>
            <person name="Sternberg P.W."/>
            <person name="Mortazavi A."/>
        </authorList>
    </citation>
    <scope>NUCLEOTIDE SEQUENCE [LARGE SCALE GENOMIC DNA]</scope>
    <source>
        <strain evidence="2 3">ALL</strain>
    </source>
</reference>
<evidence type="ECO:0000313" key="3">
    <source>
        <dbReference type="Proteomes" id="UP000298663"/>
    </source>
</evidence>